<dbReference type="EMBL" id="KQ418789">
    <property type="protein sequence ID" value="KOF85850.1"/>
    <property type="molecule type" value="Genomic_DNA"/>
</dbReference>
<dbReference type="AlphaFoldDB" id="A0A0L8HAP2"/>
<reference evidence="1" key="1">
    <citation type="submission" date="2015-07" db="EMBL/GenBank/DDBJ databases">
        <title>MeaNS - Measles Nucleotide Surveillance Program.</title>
        <authorList>
            <person name="Tran T."/>
            <person name="Druce J."/>
        </authorList>
    </citation>
    <scope>NUCLEOTIDE SEQUENCE</scope>
    <source>
        <strain evidence="1">UCB-OBI-ISO-001</strain>
        <tissue evidence="1">Gonad</tissue>
    </source>
</reference>
<organism evidence="1">
    <name type="scientific">Octopus bimaculoides</name>
    <name type="common">California two-spotted octopus</name>
    <dbReference type="NCBI Taxonomy" id="37653"/>
    <lineage>
        <taxon>Eukaryota</taxon>
        <taxon>Metazoa</taxon>
        <taxon>Spiralia</taxon>
        <taxon>Lophotrochozoa</taxon>
        <taxon>Mollusca</taxon>
        <taxon>Cephalopoda</taxon>
        <taxon>Coleoidea</taxon>
        <taxon>Octopodiformes</taxon>
        <taxon>Octopoda</taxon>
        <taxon>Incirrata</taxon>
        <taxon>Octopodidae</taxon>
        <taxon>Octopus</taxon>
    </lineage>
</organism>
<sequence length="74" mass="8840">MSFTENVLNIFAHTELSIKYFLKSDRTKYTIKITHTHTYIHTYVFGFTDSGNRILYIKRSIYNFTGQRKRGQVK</sequence>
<accession>A0A0L8HAP2</accession>
<name>A0A0L8HAP2_OCTBM</name>
<gene>
    <name evidence="1" type="ORF">OCBIM_22019598mg</name>
</gene>
<evidence type="ECO:0000313" key="1">
    <source>
        <dbReference type="EMBL" id="KOF85850.1"/>
    </source>
</evidence>
<protein>
    <submittedName>
        <fullName evidence="1">Uncharacterized protein</fullName>
    </submittedName>
</protein>
<proteinExistence type="predicted"/>